<dbReference type="AlphaFoldDB" id="A0A0E9RLR7"/>
<dbReference type="EMBL" id="GBXM01064002">
    <property type="protein sequence ID" value="JAH44575.1"/>
    <property type="molecule type" value="Transcribed_RNA"/>
</dbReference>
<organism evidence="1">
    <name type="scientific">Anguilla anguilla</name>
    <name type="common">European freshwater eel</name>
    <name type="synonym">Muraena anguilla</name>
    <dbReference type="NCBI Taxonomy" id="7936"/>
    <lineage>
        <taxon>Eukaryota</taxon>
        <taxon>Metazoa</taxon>
        <taxon>Chordata</taxon>
        <taxon>Craniata</taxon>
        <taxon>Vertebrata</taxon>
        <taxon>Euteleostomi</taxon>
        <taxon>Actinopterygii</taxon>
        <taxon>Neopterygii</taxon>
        <taxon>Teleostei</taxon>
        <taxon>Anguilliformes</taxon>
        <taxon>Anguillidae</taxon>
        <taxon>Anguilla</taxon>
    </lineage>
</organism>
<protein>
    <submittedName>
        <fullName evidence="1">Uncharacterized protein</fullName>
    </submittedName>
</protein>
<dbReference type="EMBL" id="GBXM01078533">
    <property type="protein sequence ID" value="JAH30044.1"/>
    <property type="molecule type" value="Transcribed_RNA"/>
</dbReference>
<reference evidence="1" key="2">
    <citation type="journal article" date="2015" name="Fish Shellfish Immunol.">
        <title>Early steps in the European eel (Anguilla anguilla)-Vibrio vulnificus interaction in the gills: Role of the RtxA13 toxin.</title>
        <authorList>
            <person name="Callol A."/>
            <person name="Pajuelo D."/>
            <person name="Ebbesson L."/>
            <person name="Teles M."/>
            <person name="MacKenzie S."/>
            <person name="Amaro C."/>
        </authorList>
    </citation>
    <scope>NUCLEOTIDE SEQUENCE</scope>
</reference>
<accession>A0A0E9RLR7</accession>
<evidence type="ECO:0000313" key="1">
    <source>
        <dbReference type="EMBL" id="JAH30044.1"/>
    </source>
</evidence>
<proteinExistence type="predicted"/>
<reference evidence="1" key="1">
    <citation type="submission" date="2014-11" db="EMBL/GenBank/DDBJ databases">
        <authorList>
            <person name="Amaro Gonzalez C."/>
        </authorList>
    </citation>
    <scope>NUCLEOTIDE SEQUENCE</scope>
</reference>
<name>A0A0E9RLR7_ANGAN</name>
<sequence length="33" mass="3442">MKLKLFCGIISLGLLIIIVNNASYSGSAGTRTS</sequence>